<name>A0A915K5W4_ROMCU</name>
<keyword evidence="1" id="KW-1185">Reference proteome</keyword>
<reference evidence="2" key="1">
    <citation type="submission" date="2022-11" db="UniProtKB">
        <authorList>
            <consortium name="WormBaseParasite"/>
        </authorList>
    </citation>
    <scope>IDENTIFICATION</scope>
</reference>
<sequence>MLYDAIFRQLEFCDLELKEQCVNLCSVLLTQNLYVKGTLKYTCDFVLGLISFLDGNIEESRTSLGPLAASMESYFTVISSLICSKPTMDGTLFQQENEAFYERILSRSINMYKKNENGILNRLIQYRLCDFVSSVARYLRLYCFKSCWEKGDQIARNLKCCCVSFFELLVSKCNDYDFDQLNGLAKEIALLFYFFEFSDDKCHVLTVLEAFIKSATEKIGDVKNSLSVLMLSCLGKVVGSSGIRQPGTLIFLLAVQSTERHVSAPIFGPVVWAPASSALIFVVALY</sequence>
<dbReference type="WBParaSite" id="nRc.2.0.1.t34121-RA">
    <property type="protein sequence ID" value="nRc.2.0.1.t34121-RA"/>
    <property type="gene ID" value="nRc.2.0.1.g34121"/>
</dbReference>
<evidence type="ECO:0000313" key="2">
    <source>
        <dbReference type="WBParaSite" id="nRc.2.0.1.t34121-RA"/>
    </source>
</evidence>
<accession>A0A915K5W4</accession>
<proteinExistence type="predicted"/>
<evidence type="ECO:0000313" key="1">
    <source>
        <dbReference type="Proteomes" id="UP000887565"/>
    </source>
</evidence>
<organism evidence="1 2">
    <name type="scientific">Romanomermis culicivorax</name>
    <name type="common">Nematode worm</name>
    <dbReference type="NCBI Taxonomy" id="13658"/>
    <lineage>
        <taxon>Eukaryota</taxon>
        <taxon>Metazoa</taxon>
        <taxon>Ecdysozoa</taxon>
        <taxon>Nematoda</taxon>
        <taxon>Enoplea</taxon>
        <taxon>Dorylaimia</taxon>
        <taxon>Mermithida</taxon>
        <taxon>Mermithoidea</taxon>
        <taxon>Mermithidae</taxon>
        <taxon>Romanomermis</taxon>
    </lineage>
</organism>
<dbReference type="Proteomes" id="UP000887565">
    <property type="component" value="Unplaced"/>
</dbReference>
<protein>
    <submittedName>
        <fullName evidence="2">Uncharacterized protein</fullName>
    </submittedName>
</protein>
<dbReference type="AlphaFoldDB" id="A0A915K5W4"/>